<evidence type="ECO:0000256" key="4">
    <source>
        <dbReference type="ARBA" id="ARBA00023088"/>
    </source>
</evidence>
<gene>
    <name evidence="7" type="ORF">A9Q68_02650</name>
</gene>
<dbReference type="PROSITE" id="PS50234">
    <property type="entry name" value="VWFA"/>
    <property type="match status" value="1"/>
</dbReference>
<dbReference type="NCBIfam" id="TIGR01168">
    <property type="entry name" value="YSIRK_signal"/>
    <property type="match status" value="1"/>
</dbReference>
<dbReference type="InterPro" id="IPR036465">
    <property type="entry name" value="vWFA_dom_sf"/>
</dbReference>
<keyword evidence="2" id="KW-0964">Secreted</keyword>
<evidence type="ECO:0000313" key="7">
    <source>
        <dbReference type="EMBL" id="OJF72461.1"/>
    </source>
</evidence>
<dbReference type="InterPro" id="IPR002035">
    <property type="entry name" value="VWF_A"/>
</dbReference>
<dbReference type="Gene3D" id="3.40.50.410">
    <property type="entry name" value="von Willebrand factor, type A domain"/>
    <property type="match status" value="1"/>
</dbReference>
<dbReference type="Pfam" id="PF00746">
    <property type="entry name" value="Gram_pos_anchor"/>
    <property type="match status" value="1"/>
</dbReference>
<sequence length="476" mass="52198">MENNRNANRQLFSFRKCQFGLASVLLGLSFISVNQTVNANEVSGSTEIAATELTTDLDTLSDNTVVTEDNLINGQTASEVANIDIENTINKPVISEDKAVEGDIVSISETPSDITESTEETDNEKVVTYEGSDVVKTTTIVKEVSPEPAPVVTNWESEVTYQDGGKIVNDYEKVIKTTTVEYIKGEDIVTNTQVDTADIVFIIDHTYSMDPSIEAVKNNVKQFVNTLAAKNLKVRLGLIDYADAKDVNYHNFNNSKFTNDVSAFITALDSIVIDGGTEEPTVPLSYISEAGNYDWLNDNRFAILITDEDMDFDTNGTPSSEETIKKLKMARISTTIIADSYVSGDYTGIEKGTGGKIIDLDSDFSDTLTKDIANWVVTTVNEGKVYKVVTDSYEFYIEITTSEIPATTPGNNYPAKPVLTGLHTPQASYNLKVTATDNKSQLPHTGQENSQIVLYMGIMMATSSLVLGKKNKKDRE</sequence>
<evidence type="ECO:0000256" key="2">
    <source>
        <dbReference type="ARBA" id="ARBA00022525"/>
    </source>
</evidence>
<reference evidence="8" key="1">
    <citation type="submission" date="2016-06" db="EMBL/GenBank/DDBJ databases">
        <authorList>
            <person name="de Vries S.P.W."/>
            <person name="Hadjirin N.F."/>
            <person name="Lay E.M."/>
            <person name="Zadoks R.N."/>
            <person name="Peacock S.J."/>
            <person name="Parkhill J."/>
            <person name="Grant A.J."/>
            <person name="Mcdougall S."/>
            <person name="Holmes M.A."/>
        </authorList>
    </citation>
    <scope>NUCLEOTIDE SEQUENCE [LARGE SCALE GENOMIC DNA]</scope>
    <source>
        <strain evidence="8">NZ1587</strain>
    </source>
</reference>
<evidence type="ECO:0000259" key="6">
    <source>
        <dbReference type="PROSITE" id="PS50234"/>
    </source>
</evidence>
<dbReference type="PANTHER" id="PTHR47763">
    <property type="entry name" value="ALPHA-PROTEIN KINASE VWKA"/>
    <property type="match status" value="1"/>
</dbReference>
<feature type="chain" id="PRO_5009878389" description="VWFA domain-containing protein" evidence="5">
    <location>
        <begin position="40"/>
        <end position="476"/>
    </location>
</feature>
<feature type="domain" description="VWFA" evidence="6">
    <location>
        <begin position="198"/>
        <end position="338"/>
    </location>
</feature>
<evidence type="ECO:0000256" key="1">
    <source>
        <dbReference type="ARBA" id="ARBA00022512"/>
    </source>
</evidence>
<dbReference type="SUPFAM" id="SSF53300">
    <property type="entry name" value="vWA-like"/>
    <property type="match status" value="1"/>
</dbReference>
<evidence type="ECO:0000256" key="3">
    <source>
        <dbReference type="ARBA" id="ARBA00022729"/>
    </source>
</evidence>
<organism evidence="7 8">
    <name type="scientific">Streptococcus bovimastitidis</name>
    <dbReference type="NCBI Taxonomy" id="1856638"/>
    <lineage>
        <taxon>Bacteria</taxon>
        <taxon>Bacillati</taxon>
        <taxon>Bacillota</taxon>
        <taxon>Bacilli</taxon>
        <taxon>Lactobacillales</taxon>
        <taxon>Streptococcaceae</taxon>
        <taxon>Streptococcus</taxon>
    </lineage>
</organism>
<keyword evidence="3 5" id="KW-0732">Signal</keyword>
<dbReference type="Proteomes" id="UP000182015">
    <property type="component" value="Unassembled WGS sequence"/>
</dbReference>
<proteinExistence type="predicted"/>
<keyword evidence="1" id="KW-0134">Cell wall</keyword>
<accession>A0A1L8MNY4</accession>
<dbReference type="NCBIfam" id="TIGR01167">
    <property type="entry name" value="LPXTG_anchor"/>
    <property type="match status" value="1"/>
</dbReference>
<dbReference type="AlphaFoldDB" id="A0A1L8MNY4"/>
<name>A0A1L8MNY4_9STRE</name>
<dbReference type="SMART" id="SM00327">
    <property type="entry name" value="VWA"/>
    <property type="match status" value="1"/>
</dbReference>
<evidence type="ECO:0000256" key="5">
    <source>
        <dbReference type="SAM" id="SignalP"/>
    </source>
</evidence>
<dbReference type="InterPro" id="IPR052969">
    <property type="entry name" value="Thr-specific_kinase-like"/>
</dbReference>
<dbReference type="InterPro" id="IPR005877">
    <property type="entry name" value="YSIRK_signal_dom"/>
</dbReference>
<dbReference type="InterPro" id="IPR019931">
    <property type="entry name" value="LPXTG_anchor"/>
</dbReference>
<dbReference type="OrthoDB" id="2236260at2"/>
<feature type="signal peptide" evidence="5">
    <location>
        <begin position="1"/>
        <end position="39"/>
    </location>
</feature>
<dbReference type="RefSeq" id="WP_071793117.1">
    <property type="nucleotide sequence ID" value="NZ_LZDD01000001.1"/>
</dbReference>
<keyword evidence="4" id="KW-0572">Peptidoglycan-anchor</keyword>
<comment type="caution">
    <text evidence="7">The sequence shown here is derived from an EMBL/GenBank/DDBJ whole genome shotgun (WGS) entry which is preliminary data.</text>
</comment>
<keyword evidence="8" id="KW-1185">Reference proteome</keyword>
<evidence type="ECO:0000313" key="8">
    <source>
        <dbReference type="Proteomes" id="UP000182015"/>
    </source>
</evidence>
<protein>
    <recommendedName>
        <fullName evidence="6">VWFA domain-containing protein</fullName>
    </recommendedName>
</protein>
<dbReference type="CDD" id="cd00198">
    <property type="entry name" value="vWFA"/>
    <property type="match status" value="1"/>
</dbReference>
<dbReference type="STRING" id="1856638.A9Q68_02650"/>
<dbReference type="EMBL" id="LZDD01000001">
    <property type="protein sequence ID" value="OJF72461.1"/>
    <property type="molecule type" value="Genomic_DNA"/>
</dbReference>
<dbReference type="Pfam" id="PF00092">
    <property type="entry name" value="VWA"/>
    <property type="match status" value="1"/>
</dbReference>